<dbReference type="CDD" id="cd17536">
    <property type="entry name" value="REC_YesN-like"/>
    <property type="match status" value="1"/>
</dbReference>
<reference evidence="11 12" key="1">
    <citation type="submission" date="2023-07" db="EMBL/GenBank/DDBJ databases">
        <title>Sorghum-associated microbial communities from plants grown in Nebraska, USA.</title>
        <authorList>
            <person name="Schachtman D."/>
        </authorList>
    </citation>
    <scope>NUCLEOTIDE SEQUENCE [LARGE SCALE GENOMIC DNA]</scope>
    <source>
        <strain evidence="11 12">CC482</strain>
    </source>
</reference>
<dbReference type="InterPro" id="IPR051552">
    <property type="entry name" value="HptR"/>
</dbReference>
<name>A0ABT9U3C9_PAEHA</name>
<dbReference type="Proteomes" id="UP001229346">
    <property type="component" value="Unassembled WGS sequence"/>
</dbReference>
<protein>
    <submittedName>
        <fullName evidence="11">Two-component system response regulator YesN</fullName>
    </submittedName>
</protein>
<dbReference type="PROSITE" id="PS01124">
    <property type="entry name" value="HTH_ARAC_FAMILY_2"/>
    <property type="match status" value="1"/>
</dbReference>
<gene>
    <name evidence="11" type="ORF">J2T15_002229</name>
</gene>
<feature type="domain" description="HTH araC/xylS-type" evidence="9">
    <location>
        <begin position="388"/>
        <end position="486"/>
    </location>
</feature>
<evidence type="ECO:0000256" key="4">
    <source>
        <dbReference type="ARBA" id="ARBA00023012"/>
    </source>
</evidence>
<dbReference type="SUPFAM" id="SSF46689">
    <property type="entry name" value="Homeodomain-like"/>
    <property type="match status" value="2"/>
</dbReference>
<keyword evidence="3 8" id="KW-0597">Phosphoprotein</keyword>
<evidence type="ECO:0000256" key="2">
    <source>
        <dbReference type="ARBA" id="ARBA00022490"/>
    </source>
</evidence>
<evidence type="ECO:0000259" key="10">
    <source>
        <dbReference type="PROSITE" id="PS50110"/>
    </source>
</evidence>
<dbReference type="SMART" id="SM00342">
    <property type="entry name" value="HTH_ARAC"/>
    <property type="match status" value="1"/>
</dbReference>
<keyword evidence="2" id="KW-0963">Cytoplasm</keyword>
<sequence length="486" mass="55579">MHNVLIVDDEPWVAYGITHVIDWNSLGYNVIGEAHDGLTALRIIQEKKPELIISDIRMPGLDGIELLERINLLQLETKVILISGYADFEYAQRALRLGAFDYLLKQVDKAKLTESVARLSELLEQERRAGLRTDQFLDELFEWLEPDNTMTIGRILANKGVETRFPDYRLLSCLYSPQSQAASFSQEGTYELEGVIAVKVRTGQHKLSILLNYDGSEYPLQFLNHISDYLLNAQYIGISSLGQLSTPIARLYQESDIAACTAAMHGGVQIISYKQGDLSPDIRKVMLNLEVSIKEQARDGIFDLLGRLCAACREQSLYIDQIAMIYNQIVSIIYKYHGGSTRIAEIEHLHYEHIARYYSSAESLFDRIKSFFGLLTEEEVHIHNVQVEKMLEYIDSRYTEDLLLSAIAKHFKISIGYLSTLIKKETGMTYSDYIMNKRLSMAKDLLGDASLSIHDIVHRVGYKDYFHFNKLFKKQFGITPSKYRKL</sequence>
<dbReference type="Gene3D" id="3.40.50.2300">
    <property type="match status" value="1"/>
</dbReference>
<dbReference type="InterPro" id="IPR001789">
    <property type="entry name" value="Sig_transdc_resp-reg_receiver"/>
</dbReference>
<evidence type="ECO:0000259" key="9">
    <source>
        <dbReference type="PROSITE" id="PS01124"/>
    </source>
</evidence>
<dbReference type="PANTHER" id="PTHR42713">
    <property type="entry name" value="HISTIDINE KINASE-RELATED"/>
    <property type="match status" value="1"/>
</dbReference>
<evidence type="ECO:0000256" key="7">
    <source>
        <dbReference type="ARBA" id="ARBA00023163"/>
    </source>
</evidence>
<organism evidence="11 12">
    <name type="scientific">Paenibacillus harenae</name>
    <dbReference type="NCBI Taxonomy" id="306543"/>
    <lineage>
        <taxon>Bacteria</taxon>
        <taxon>Bacillati</taxon>
        <taxon>Bacillota</taxon>
        <taxon>Bacilli</taxon>
        <taxon>Bacillales</taxon>
        <taxon>Paenibacillaceae</taxon>
        <taxon>Paenibacillus</taxon>
    </lineage>
</organism>
<dbReference type="InterPro" id="IPR009057">
    <property type="entry name" value="Homeodomain-like_sf"/>
</dbReference>
<keyword evidence="7" id="KW-0804">Transcription</keyword>
<dbReference type="InterPro" id="IPR011006">
    <property type="entry name" value="CheY-like_superfamily"/>
</dbReference>
<comment type="subcellular location">
    <subcellularLocation>
        <location evidence="1">Cytoplasm</location>
    </subcellularLocation>
</comment>
<dbReference type="EMBL" id="JAUSSU010000004">
    <property type="protein sequence ID" value="MDQ0112794.1"/>
    <property type="molecule type" value="Genomic_DNA"/>
</dbReference>
<dbReference type="RefSeq" id="WP_307203716.1">
    <property type="nucleotide sequence ID" value="NZ_JAUSSU010000004.1"/>
</dbReference>
<dbReference type="InterPro" id="IPR020449">
    <property type="entry name" value="Tscrpt_reg_AraC-type_HTH"/>
</dbReference>
<dbReference type="Pfam" id="PF12833">
    <property type="entry name" value="HTH_18"/>
    <property type="match status" value="1"/>
</dbReference>
<dbReference type="PROSITE" id="PS50110">
    <property type="entry name" value="RESPONSE_REGULATORY"/>
    <property type="match status" value="1"/>
</dbReference>
<evidence type="ECO:0000256" key="8">
    <source>
        <dbReference type="PROSITE-ProRule" id="PRU00169"/>
    </source>
</evidence>
<keyword evidence="4" id="KW-0902">Two-component regulatory system</keyword>
<feature type="domain" description="Response regulatory" evidence="10">
    <location>
        <begin position="3"/>
        <end position="120"/>
    </location>
</feature>
<dbReference type="PANTHER" id="PTHR42713:SF3">
    <property type="entry name" value="TRANSCRIPTIONAL REGULATORY PROTEIN HPTR"/>
    <property type="match status" value="1"/>
</dbReference>
<dbReference type="InterPro" id="IPR018060">
    <property type="entry name" value="HTH_AraC"/>
</dbReference>
<dbReference type="Pfam" id="PF00072">
    <property type="entry name" value="Response_reg"/>
    <property type="match status" value="1"/>
</dbReference>
<dbReference type="SUPFAM" id="SSF52172">
    <property type="entry name" value="CheY-like"/>
    <property type="match status" value="1"/>
</dbReference>
<feature type="modified residue" description="4-aspartylphosphate" evidence="8">
    <location>
        <position position="55"/>
    </location>
</feature>
<keyword evidence="12" id="KW-1185">Reference proteome</keyword>
<evidence type="ECO:0000256" key="1">
    <source>
        <dbReference type="ARBA" id="ARBA00004496"/>
    </source>
</evidence>
<accession>A0ABT9U3C9</accession>
<proteinExistence type="predicted"/>
<dbReference type="PRINTS" id="PR00032">
    <property type="entry name" value="HTHARAC"/>
</dbReference>
<comment type="caution">
    <text evidence="11">The sequence shown here is derived from an EMBL/GenBank/DDBJ whole genome shotgun (WGS) entry which is preliminary data.</text>
</comment>
<dbReference type="Gene3D" id="1.10.10.60">
    <property type="entry name" value="Homeodomain-like"/>
    <property type="match status" value="2"/>
</dbReference>
<keyword evidence="5" id="KW-0805">Transcription regulation</keyword>
<evidence type="ECO:0000256" key="3">
    <source>
        <dbReference type="ARBA" id="ARBA00022553"/>
    </source>
</evidence>
<dbReference type="SMART" id="SM00448">
    <property type="entry name" value="REC"/>
    <property type="match status" value="1"/>
</dbReference>
<evidence type="ECO:0000256" key="6">
    <source>
        <dbReference type="ARBA" id="ARBA00023125"/>
    </source>
</evidence>
<evidence type="ECO:0000256" key="5">
    <source>
        <dbReference type="ARBA" id="ARBA00023015"/>
    </source>
</evidence>
<evidence type="ECO:0000313" key="11">
    <source>
        <dbReference type="EMBL" id="MDQ0112794.1"/>
    </source>
</evidence>
<evidence type="ECO:0000313" key="12">
    <source>
        <dbReference type="Proteomes" id="UP001229346"/>
    </source>
</evidence>
<keyword evidence="6" id="KW-0238">DNA-binding</keyword>